<dbReference type="CDD" id="cd01174">
    <property type="entry name" value="ribokinase"/>
    <property type="match status" value="1"/>
</dbReference>
<comment type="subunit">
    <text evidence="12">Homodimer.</text>
</comment>
<dbReference type="eggNOG" id="COG0524">
    <property type="taxonomic scope" value="Bacteria"/>
</dbReference>
<keyword evidence="12" id="KW-0963">Cytoplasm</keyword>
<feature type="binding site" evidence="12">
    <location>
        <position position="237"/>
    </location>
    <ligand>
        <name>K(+)</name>
        <dbReference type="ChEBI" id="CHEBI:29103"/>
    </ligand>
</feature>
<dbReference type="GO" id="GO:0019303">
    <property type="term" value="P:D-ribose catabolic process"/>
    <property type="evidence" value="ECO:0007669"/>
    <property type="project" value="UniProtKB-UniRule"/>
</dbReference>
<dbReference type="Pfam" id="PF00294">
    <property type="entry name" value="PfkB"/>
    <property type="match status" value="1"/>
</dbReference>
<feature type="binding site" evidence="12">
    <location>
        <position position="133"/>
    </location>
    <ligand>
        <name>substrate</name>
    </ligand>
</feature>
<feature type="binding site" evidence="12">
    <location>
        <begin position="39"/>
        <end position="43"/>
    </location>
    <ligand>
        <name>substrate</name>
    </ligand>
</feature>
<dbReference type="InterPro" id="IPR011611">
    <property type="entry name" value="PfkB_dom"/>
</dbReference>
<comment type="cofactor">
    <cofactor evidence="12">
        <name>Mg(2+)</name>
        <dbReference type="ChEBI" id="CHEBI:18420"/>
    </cofactor>
    <text evidence="12">Requires a divalent cation, most likely magnesium in vivo, as an electrophilic catalyst to aid phosphoryl group transfer. It is the chelate of the metal and the nucleotide that is the actual substrate.</text>
</comment>
<comment type="activity regulation">
    <text evidence="12">Activated by a monovalent cation that binds near, but not in, the active site. The most likely occupant of the site in vivo is potassium. Ion binding induces a conformational change that may alter substrate affinity.</text>
</comment>
<dbReference type="PATRIC" id="fig|1123269.5.peg.3124"/>
<keyword evidence="4 12" id="KW-0808">Transferase</keyword>
<keyword evidence="5 12" id="KW-0479">Metal-binding</keyword>
<dbReference type="KEGG" id="ssan:NX02_15975"/>
<dbReference type="GO" id="GO:0005524">
    <property type="term" value="F:ATP binding"/>
    <property type="evidence" value="ECO:0007669"/>
    <property type="project" value="UniProtKB-UniRule"/>
</dbReference>
<evidence type="ECO:0000256" key="9">
    <source>
        <dbReference type="ARBA" id="ARBA00022842"/>
    </source>
</evidence>
<feature type="domain" description="Carbohydrate kinase PfkB" evidence="13">
    <location>
        <begin position="4"/>
        <end position="285"/>
    </location>
</feature>
<sequence length="313" mass="31351">MMAVRVVGSVNVDIVAQVERIPAPGETVLARSVERLAGGKGANQAVAAARMGAETAMIGAVGDDEAGGWMRAQLAEAGVDVAGLGTLAGAQTGTAYIAVDDAGENQIIVAAGANAQVSVPVVAAGGVLLAQLEVPIDALAPAFAEAGRLRMLNAAPPVAEARRLFGDVDVLIVNQHELAIFLDLPATPRTVEEALVARGLIGRPDQVVVVTLGAGGALAVWADRHLHVPAMPVVPIDTIGAGDCFCGALAAQLDAGIALEAALPVANAAAALCTQVRGAAPAMPTRAAVDAFVAQAATEHAHPIKNPDLACLS</sequence>
<feature type="binding site" evidence="12">
    <location>
        <position position="267"/>
    </location>
    <ligand>
        <name>ATP</name>
        <dbReference type="ChEBI" id="CHEBI:30616"/>
    </ligand>
</feature>
<evidence type="ECO:0000259" key="13">
    <source>
        <dbReference type="Pfam" id="PF00294"/>
    </source>
</evidence>
<dbReference type="InterPro" id="IPR002139">
    <property type="entry name" value="Ribo/fructo_kinase"/>
</dbReference>
<dbReference type="PANTHER" id="PTHR10584">
    <property type="entry name" value="SUGAR KINASE"/>
    <property type="match status" value="1"/>
</dbReference>
<evidence type="ECO:0000256" key="10">
    <source>
        <dbReference type="ARBA" id="ARBA00022958"/>
    </source>
</evidence>
<comment type="caution">
    <text evidence="12">Lacks conserved residue(s) required for the propagation of feature annotation.</text>
</comment>
<protein>
    <recommendedName>
        <fullName evidence="3 12">Ribokinase</fullName>
        <shortName evidence="12">RK</shortName>
        <ecNumber evidence="2 12">2.7.1.15</ecNumber>
    </recommendedName>
</protein>
<evidence type="ECO:0000256" key="12">
    <source>
        <dbReference type="HAMAP-Rule" id="MF_01987"/>
    </source>
</evidence>
<keyword evidence="15" id="KW-1185">Reference proteome</keyword>
<comment type="similarity">
    <text evidence="12">Belongs to the carbohydrate kinase PfkB family. Ribokinase subfamily.</text>
</comment>
<accession>W0AGU4</accession>
<name>W0AGU4_9SPHN</name>
<evidence type="ECO:0000256" key="8">
    <source>
        <dbReference type="ARBA" id="ARBA00022840"/>
    </source>
</evidence>
<keyword evidence="6 12" id="KW-0547">Nucleotide-binding</keyword>
<keyword evidence="10 12" id="KW-0630">Potassium</keyword>
<comment type="function">
    <text evidence="12">Catalyzes the phosphorylation of ribose at O-5 in a reaction requiring ATP and magnesium. The resulting D-ribose-5-phosphate can then be used either for sythesis of nucleotides, histidine, and tryptophan, or as a component of the pentose phosphate pathway.</text>
</comment>
<feature type="active site" description="Proton acceptor" evidence="12">
    <location>
        <position position="243"/>
    </location>
</feature>
<evidence type="ECO:0000256" key="7">
    <source>
        <dbReference type="ARBA" id="ARBA00022777"/>
    </source>
</evidence>
<comment type="similarity">
    <text evidence="1">Belongs to the carbohydrate kinase pfkB family.</text>
</comment>
<reference evidence="14 15" key="1">
    <citation type="submission" date="2013-07" db="EMBL/GenBank/DDBJ databases">
        <title>Completed genome of Sphingomonas sanxanigenens NX02.</title>
        <authorList>
            <person name="Ma T."/>
            <person name="Huang H."/>
            <person name="Wu M."/>
            <person name="Li X."/>
            <person name="Li G."/>
        </authorList>
    </citation>
    <scope>NUCLEOTIDE SEQUENCE [LARGE SCALE GENOMIC DNA]</scope>
    <source>
        <strain evidence="14 15">NX02</strain>
    </source>
</reference>
<feature type="binding site" evidence="12">
    <location>
        <position position="278"/>
    </location>
    <ligand>
        <name>K(+)</name>
        <dbReference type="ChEBI" id="CHEBI:29103"/>
    </ligand>
</feature>
<organism evidence="14 15">
    <name type="scientific">Sphingomonas sanxanigenens DSM 19645 = NX02</name>
    <dbReference type="NCBI Taxonomy" id="1123269"/>
    <lineage>
        <taxon>Bacteria</taxon>
        <taxon>Pseudomonadati</taxon>
        <taxon>Pseudomonadota</taxon>
        <taxon>Alphaproteobacteria</taxon>
        <taxon>Sphingomonadales</taxon>
        <taxon>Sphingomonadaceae</taxon>
        <taxon>Sphingomonas</taxon>
    </lineage>
</organism>
<feature type="binding site" evidence="12">
    <location>
        <position position="276"/>
    </location>
    <ligand>
        <name>K(+)</name>
        <dbReference type="ChEBI" id="CHEBI:29103"/>
    </ligand>
</feature>
<dbReference type="HOGENOM" id="CLU_027634_2_1_5"/>
<dbReference type="HAMAP" id="MF_01987">
    <property type="entry name" value="Ribokinase"/>
    <property type="match status" value="1"/>
</dbReference>
<keyword evidence="11 12" id="KW-0119">Carbohydrate metabolism</keyword>
<dbReference type="Gene3D" id="3.40.1190.20">
    <property type="match status" value="1"/>
</dbReference>
<feature type="binding site" evidence="12">
    <location>
        <begin position="11"/>
        <end position="13"/>
    </location>
    <ligand>
        <name>substrate</name>
    </ligand>
</feature>
<dbReference type="EC" id="2.7.1.15" evidence="2 12"/>
<dbReference type="InterPro" id="IPR029056">
    <property type="entry name" value="Ribokinase-like"/>
</dbReference>
<feature type="binding site" evidence="12">
    <location>
        <begin position="242"/>
        <end position="243"/>
    </location>
    <ligand>
        <name>ATP</name>
        <dbReference type="ChEBI" id="CHEBI:30616"/>
    </ligand>
</feature>
<evidence type="ECO:0000256" key="4">
    <source>
        <dbReference type="ARBA" id="ARBA00022679"/>
    </source>
</evidence>
<comment type="catalytic activity">
    <reaction evidence="12">
        <text>D-ribose + ATP = D-ribose 5-phosphate + ADP + H(+)</text>
        <dbReference type="Rhea" id="RHEA:13697"/>
        <dbReference type="ChEBI" id="CHEBI:15378"/>
        <dbReference type="ChEBI" id="CHEBI:30616"/>
        <dbReference type="ChEBI" id="CHEBI:47013"/>
        <dbReference type="ChEBI" id="CHEBI:78346"/>
        <dbReference type="ChEBI" id="CHEBI:456216"/>
        <dbReference type="EC" id="2.7.1.15"/>
    </reaction>
</comment>
<evidence type="ECO:0000256" key="1">
    <source>
        <dbReference type="ARBA" id="ARBA00005380"/>
    </source>
</evidence>
<gene>
    <name evidence="12" type="primary">rbsK</name>
    <name evidence="14" type="ORF">NX02_15975</name>
</gene>
<evidence type="ECO:0000313" key="14">
    <source>
        <dbReference type="EMBL" id="AHE54875.1"/>
    </source>
</evidence>
<evidence type="ECO:0000256" key="2">
    <source>
        <dbReference type="ARBA" id="ARBA00012035"/>
    </source>
</evidence>
<comment type="pathway">
    <text evidence="12">Carbohydrate metabolism; D-ribose degradation; D-ribose 5-phosphate from beta-D-ribopyranose: step 2/2.</text>
</comment>
<feature type="binding site" evidence="12">
    <location>
        <position position="273"/>
    </location>
    <ligand>
        <name>K(+)</name>
        <dbReference type="ChEBI" id="CHEBI:29103"/>
    </ligand>
</feature>
<dbReference type="GO" id="GO:0046872">
    <property type="term" value="F:metal ion binding"/>
    <property type="evidence" value="ECO:0007669"/>
    <property type="project" value="UniProtKB-KW"/>
</dbReference>
<dbReference type="SUPFAM" id="SSF53613">
    <property type="entry name" value="Ribokinase-like"/>
    <property type="match status" value="1"/>
</dbReference>
<dbReference type="PRINTS" id="PR00990">
    <property type="entry name" value="RIBOKINASE"/>
</dbReference>
<comment type="subcellular location">
    <subcellularLocation>
        <location evidence="12">Cytoplasm</location>
    </subcellularLocation>
</comment>
<dbReference type="PANTHER" id="PTHR10584:SF166">
    <property type="entry name" value="RIBOKINASE"/>
    <property type="match status" value="1"/>
</dbReference>
<dbReference type="InterPro" id="IPR002173">
    <property type="entry name" value="Carboh/pur_kinase_PfkB_CS"/>
</dbReference>
<evidence type="ECO:0000256" key="5">
    <source>
        <dbReference type="ARBA" id="ARBA00022723"/>
    </source>
</evidence>
<proteinExistence type="inferred from homology"/>
<dbReference type="GO" id="GO:0004747">
    <property type="term" value="F:ribokinase activity"/>
    <property type="evidence" value="ECO:0007669"/>
    <property type="project" value="UniProtKB-UniRule"/>
</dbReference>
<dbReference type="Proteomes" id="UP000018851">
    <property type="component" value="Chromosome"/>
</dbReference>
<dbReference type="GO" id="GO:0005829">
    <property type="term" value="C:cytosol"/>
    <property type="evidence" value="ECO:0007669"/>
    <property type="project" value="TreeGrafter"/>
</dbReference>
<keyword evidence="9 12" id="KW-0460">Magnesium</keyword>
<feature type="binding site" evidence="12">
    <location>
        <position position="243"/>
    </location>
    <ligand>
        <name>substrate</name>
    </ligand>
</feature>
<dbReference type="EMBL" id="CP006644">
    <property type="protein sequence ID" value="AHE54875.1"/>
    <property type="molecule type" value="Genomic_DNA"/>
</dbReference>
<feature type="binding site" evidence="12">
    <location>
        <begin position="211"/>
        <end position="216"/>
    </location>
    <ligand>
        <name>ATP</name>
        <dbReference type="ChEBI" id="CHEBI:30616"/>
    </ligand>
</feature>
<dbReference type="UniPathway" id="UPA00916">
    <property type="reaction ID" value="UER00889"/>
</dbReference>
<dbReference type="AlphaFoldDB" id="W0AGU4"/>
<evidence type="ECO:0000256" key="3">
    <source>
        <dbReference type="ARBA" id="ARBA00016943"/>
    </source>
</evidence>
<evidence type="ECO:0000313" key="15">
    <source>
        <dbReference type="Proteomes" id="UP000018851"/>
    </source>
</evidence>
<dbReference type="RefSeq" id="WP_162232682.1">
    <property type="nucleotide sequence ID" value="NZ_CP006644.1"/>
</dbReference>
<feature type="binding site" evidence="12">
    <location>
        <position position="174"/>
    </location>
    <ligand>
        <name>ATP</name>
        <dbReference type="ChEBI" id="CHEBI:30616"/>
    </ligand>
</feature>
<dbReference type="PROSITE" id="PS00584">
    <property type="entry name" value="PFKB_KINASES_2"/>
    <property type="match status" value="1"/>
</dbReference>
<keyword evidence="8 12" id="KW-0067">ATP-binding</keyword>
<keyword evidence="7 12" id="KW-0418">Kinase</keyword>
<dbReference type="STRING" id="1123269.NX02_15975"/>
<evidence type="ECO:0000256" key="6">
    <source>
        <dbReference type="ARBA" id="ARBA00022741"/>
    </source>
</evidence>
<feature type="binding site" evidence="12">
    <location>
        <position position="239"/>
    </location>
    <ligand>
        <name>K(+)</name>
        <dbReference type="ChEBI" id="CHEBI:29103"/>
    </ligand>
</feature>
<evidence type="ECO:0000256" key="11">
    <source>
        <dbReference type="ARBA" id="ARBA00023277"/>
    </source>
</evidence>
<dbReference type="InterPro" id="IPR011877">
    <property type="entry name" value="Ribokinase"/>
</dbReference>